<sequence length="57" mass="6801">MVSPYYDQRKEFRSVEIQNLPIPVGVTLILESGLYVFLRECQTRRIVIVEKRARARY</sequence>
<keyword evidence="1" id="KW-1133">Transmembrane helix</keyword>
<keyword evidence="1" id="KW-0812">Transmembrane</keyword>
<proteinExistence type="predicted"/>
<reference evidence="3" key="1">
    <citation type="submission" date="2015-09" db="EMBL/GenBank/DDBJ databases">
        <authorList>
            <person name="Rodrigo-Torres L."/>
            <person name="Arahal D.R."/>
        </authorList>
    </citation>
    <scope>NUCLEOTIDE SEQUENCE [LARGE SCALE GENOMIC DNA]</scope>
    <source>
        <strain evidence="3">CECT 5091</strain>
    </source>
</reference>
<evidence type="ECO:0000313" key="2">
    <source>
        <dbReference type="EMBL" id="CUK03951.1"/>
    </source>
</evidence>
<evidence type="ECO:0000313" key="3">
    <source>
        <dbReference type="Proteomes" id="UP000051260"/>
    </source>
</evidence>
<dbReference type="Proteomes" id="UP000051260">
    <property type="component" value="Unassembled WGS sequence"/>
</dbReference>
<accession>A0A0P1IBQ8</accession>
<evidence type="ECO:0000256" key="1">
    <source>
        <dbReference type="SAM" id="Phobius"/>
    </source>
</evidence>
<dbReference type="EMBL" id="CYUD01000007">
    <property type="protein sequence ID" value="CUK03951.1"/>
    <property type="molecule type" value="Genomic_DNA"/>
</dbReference>
<organism evidence="2 3">
    <name type="scientific">Ruegeria denitrificans</name>
    <dbReference type="NCBI Taxonomy" id="1715692"/>
    <lineage>
        <taxon>Bacteria</taxon>
        <taxon>Pseudomonadati</taxon>
        <taxon>Pseudomonadota</taxon>
        <taxon>Alphaproteobacteria</taxon>
        <taxon>Rhodobacterales</taxon>
        <taxon>Roseobacteraceae</taxon>
        <taxon>Ruegeria</taxon>
    </lineage>
</organism>
<protein>
    <submittedName>
        <fullName evidence="2">Uncharacterized protein</fullName>
    </submittedName>
</protein>
<keyword evidence="3" id="KW-1185">Reference proteome</keyword>
<gene>
    <name evidence="2" type="ORF">RUE5091_02567</name>
</gene>
<feature type="transmembrane region" description="Helical" evidence="1">
    <location>
        <begin position="20"/>
        <end position="38"/>
    </location>
</feature>
<dbReference type="AlphaFoldDB" id="A0A0P1IBQ8"/>
<name>A0A0P1IBQ8_9RHOB</name>
<keyword evidence="1" id="KW-0472">Membrane</keyword>